<protein>
    <submittedName>
        <fullName evidence="2">Transferase</fullName>
    </submittedName>
</protein>
<keyword evidence="1" id="KW-0812">Transmembrane</keyword>
<evidence type="ECO:0000313" key="2">
    <source>
        <dbReference type="EMBL" id="KAG7540983.1"/>
    </source>
</evidence>
<name>A0A8T1Y7X2_9BRAS</name>
<dbReference type="Pfam" id="PF03096">
    <property type="entry name" value="Ndr"/>
    <property type="match status" value="1"/>
</dbReference>
<evidence type="ECO:0000256" key="1">
    <source>
        <dbReference type="SAM" id="Phobius"/>
    </source>
</evidence>
<dbReference type="SMR" id="A0A8T1Y7X2"/>
<sequence length="952" mass="107015">MQTTPIWTRIETEIGTENVTATGREIEGEIETAIGIKTESESERETFACRDYSHDFSVFLYLHEEFLQLGAAPICPNDSAPCAENLADQILEVLNFFGLGVVMCMGVTAGVYVLTLFALQKELDEYEKEMSLGDELQKSSQALSELLVHYYPLSGKLMRESSQKLQFVCLGEGVPFEVATASLDLSSLNYIENLDDQVASRLVPEIEIDYESNVCYHPLALQVTKFSCGGFTIGTALTHAVCDGFGVAQIIHALTELAAGKTEPSVKPVWQRERLVGKIDNKPAKVPGSHIAGLLATSPYMPTTDVVTEIINIPAGNIKRLKDSLMRESEFLKESFTTYEVLSSYVWKLRSRALKLNPDGITVLGVAVGIRHALDPPLPQGYYGNAYIDVYVELTVRELEESSISNIATRVKKAKKTAYEKGYIEEELANTERLMRDDAIFEGVSDGLFFLTDWRNIGWFGSMDFGWNEPVNLRPLTQRESTVHVGMILKPSKLDPSMEGGVKVIMKLPRDAMVEFKREMDAMNKLYFDNNPLDEVRHASVYVFEANEKNQNDPVSLLRKALSELLVYYYPLSGRLVRRKSDRKFQLVCNGEGVPFTVAIASPDLPSLNYIENFVDEVALRLVPEIDLNYESEIGDHPLAMQVTKFPCGGFTIGTALLHAVCDGLGVARFIHSLTELARGKREPSVLPVWERERLARKIDNEPARVPGGAGARASLLATSPYMPSSDLVTEIISIKAGDIKMLKDTLVRECEFPKESFTTYEILSACIWKSRSRSLKLDLDRITVLCIVVGIRHVLDPPLSEGYYGNSIIDVYIELTVRELHESSISDILKLVKRAKKKAYDKRYIEQELINMERMIKEDVKSGEVTDGLLVMTDVRNIGLFGSMDFGWNEPVNMRFLMFQESFKNMVMILRPSKRDPEMEGGVRLVMTLPRDAMVKFKQEMDAMMHLRPRF</sequence>
<keyword evidence="2" id="KW-0808">Transferase</keyword>
<dbReference type="EMBL" id="JAEFBK010000012">
    <property type="protein sequence ID" value="KAG7540983.1"/>
    <property type="molecule type" value="Genomic_DNA"/>
</dbReference>
<dbReference type="PANTHER" id="PTHR31147:SF29">
    <property type="entry name" value="SPERMIDINE COUMAROYL-COA ACYLTRANSFERASE"/>
    <property type="match status" value="1"/>
</dbReference>
<keyword evidence="1" id="KW-1133">Transmembrane helix</keyword>
<organism evidence="2 3">
    <name type="scientific">Arabidopsis thaliana x Arabidopsis arenosa</name>
    <dbReference type="NCBI Taxonomy" id="1240361"/>
    <lineage>
        <taxon>Eukaryota</taxon>
        <taxon>Viridiplantae</taxon>
        <taxon>Streptophyta</taxon>
        <taxon>Embryophyta</taxon>
        <taxon>Tracheophyta</taxon>
        <taxon>Spermatophyta</taxon>
        <taxon>Magnoliopsida</taxon>
        <taxon>eudicotyledons</taxon>
        <taxon>Gunneridae</taxon>
        <taxon>Pentapetalae</taxon>
        <taxon>rosids</taxon>
        <taxon>malvids</taxon>
        <taxon>Brassicales</taxon>
        <taxon>Brassicaceae</taxon>
        <taxon>Camelineae</taxon>
        <taxon>Arabidopsis</taxon>
    </lineage>
</organism>
<dbReference type="AlphaFoldDB" id="A0A8T1Y7X2"/>
<evidence type="ECO:0000313" key="3">
    <source>
        <dbReference type="Proteomes" id="UP000694240"/>
    </source>
</evidence>
<comment type="caution">
    <text evidence="2">The sequence shown here is derived from an EMBL/GenBank/DDBJ whole genome shotgun (WGS) entry which is preliminary data.</text>
</comment>
<proteinExistence type="predicted"/>
<dbReference type="InterPro" id="IPR050898">
    <property type="entry name" value="Plant_acyltransferase"/>
</dbReference>
<reference evidence="2 3" key="1">
    <citation type="submission" date="2020-12" db="EMBL/GenBank/DDBJ databases">
        <title>Concerted genomic and epigenomic changes stabilize Arabidopsis allopolyploids.</title>
        <authorList>
            <person name="Chen Z."/>
        </authorList>
    </citation>
    <scope>NUCLEOTIDE SEQUENCE [LARGE SCALE GENOMIC DNA]</scope>
    <source>
        <strain evidence="2">Allo738</strain>
        <tissue evidence="2">Leaf</tissue>
    </source>
</reference>
<dbReference type="PANTHER" id="PTHR31147">
    <property type="entry name" value="ACYL TRANSFERASE 4"/>
    <property type="match status" value="1"/>
</dbReference>
<keyword evidence="3" id="KW-1185">Reference proteome</keyword>
<accession>A0A8T1Y7X2</accession>
<feature type="transmembrane region" description="Helical" evidence="1">
    <location>
        <begin position="96"/>
        <end position="119"/>
    </location>
</feature>
<gene>
    <name evidence="2" type="ORF">ISN45_Aa07g011230</name>
</gene>
<dbReference type="Pfam" id="PF02458">
    <property type="entry name" value="Transferase"/>
    <property type="match status" value="2"/>
</dbReference>
<dbReference type="Proteomes" id="UP000694240">
    <property type="component" value="Chromosome 12"/>
</dbReference>
<dbReference type="InterPro" id="IPR004142">
    <property type="entry name" value="NDRG"/>
</dbReference>
<keyword evidence="1" id="KW-0472">Membrane</keyword>
<dbReference type="GO" id="GO:0016740">
    <property type="term" value="F:transferase activity"/>
    <property type="evidence" value="ECO:0007669"/>
    <property type="project" value="UniProtKB-KW"/>
</dbReference>